<dbReference type="WBParaSite" id="EN70_6668">
    <property type="protein sequence ID" value="EN70_6668"/>
    <property type="gene ID" value="EN70_6668"/>
</dbReference>
<protein>
    <submittedName>
        <fullName evidence="2">Uncharacterized protein</fullName>
    </submittedName>
</protein>
<keyword evidence="1" id="KW-1185">Reference proteome</keyword>
<reference evidence="1" key="1">
    <citation type="submission" date="2012-04" db="EMBL/GenBank/DDBJ databases">
        <title>The Genome Sequence of Loa loa.</title>
        <authorList>
            <consortium name="The Broad Institute Genome Sequencing Platform"/>
            <consortium name="Broad Institute Genome Sequencing Center for Infectious Disease"/>
            <person name="Nutman T.B."/>
            <person name="Fink D.L."/>
            <person name="Russ C."/>
            <person name="Young S."/>
            <person name="Zeng Q."/>
            <person name="Gargeya S."/>
            <person name="Alvarado L."/>
            <person name="Berlin A."/>
            <person name="Chapman S.B."/>
            <person name="Chen Z."/>
            <person name="Freedman E."/>
            <person name="Gellesch M."/>
            <person name="Goldberg J."/>
            <person name="Griggs A."/>
            <person name="Gujja S."/>
            <person name="Heilman E.R."/>
            <person name="Heiman D."/>
            <person name="Howarth C."/>
            <person name="Mehta T."/>
            <person name="Neiman D."/>
            <person name="Pearson M."/>
            <person name="Roberts A."/>
            <person name="Saif S."/>
            <person name="Shea T."/>
            <person name="Shenoy N."/>
            <person name="Sisk P."/>
            <person name="Stolte C."/>
            <person name="Sykes S."/>
            <person name="White J."/>
            <person name="Yandava C."/>
            <person name="Haas B."/>
            <person name="Henn M.R."/>
            <person name="Nusbaum C."/>
            <person name="Birren B."/>
        </authorList>
    </citation>
    <scope>NUCLEOTIDE SEQUENCE [LARGE SCALE GENOMIC DNA]</scope>
</reference>
<evidence type="ECO:0000313" key="2">
    <source>
        <dbReference type="WBParaSite" id="EN70_6668"/>
    </source>
</evidence>
<name>A0A1I7VVA2_LOALO</name>
<dbReference type="Proteomes" id="UP000095285">
    <property type="component" value="Unassembled WGS sequence"/>
</dbReference>
<evidence type="ECO:0000313" key="1">
    <source>
        <dbReference type="Proteomes" id="UP000095285"/>
    </source>
</evidence>
<dbReference type="AlphaFoldDB" id="A0A1I7VVA2"/>
<dbReference type="InParanoid" id="A0A1I7VVA2"/>
<sequence>MPAYDPVLALCQETGCLGQCDVVLSHGVPVNWDVILGFFRVHLTGHFKFLNWKDTVICRLKLKMTFGRCE</sequence>
<proteinExistence type="predicted"/>
<reference evidence="2" key="2">
    <citation type="submission" date="2016-11" db="UniProtKB">
        <authorList>
            <consortium name="WormBaseParasite"/>
        </authorList>
    </citation>
    <scope>IDENTIFICATION</scope>
</reference>
<gene>
    <name evidence="2" type="primary">LOAG_10681</name>
</gene>
<organism evidence="1 2">
    <name type="scientific">Loa loa</name>
    <name type="common">Eye worm</name>
    <name type="synonym">Filaria loa</name>
    <dbReference type="NCBI Taxonomy" id="7209"/>
    <lineage>
        <taxon>Eukaryota</taxon>
        <taxon>Metazoa</taxon>
        <taxon>Ecdysozoa</taxon>
        <taxon>Nematoda</taxon>
        <taxon>Chromadorea</taxon>
        <taxon>Rhabditida</taxon>
        <taxon>Spirurina</taxon>
        <taxon>Spiruromorpha</taxon>
        <taxon>Filarioidea</taxon>
        <taxon>Onchocercidae</taxon>
        <taxon>Loa</taxon>
    </lineage>
</organism>
<accession>A0A1I7VVA2</accession>